<feature type="region of interest" description="Disordered" evidence="1">
    <location>
        <begin position="1"/>
        <end position="26"/>
    </location>
</feature>
<comment type="caution">
    <text evidence="2">The sequence shown here is derived from an EMBL/GenBank/DDBJ whole genome shotgun (WGS) entry which is preliminary data.</text>
</comment>
<dbReference type="RefSeq" id="XP_058342955.1">
    <property type="nucleotide sequence ID" value="XM_058486343.1"/>
</dbReference>
<keyword evidence="3" id="KW-1185">Reference proteome</keyword>
<dbReference type="Proteomes" id="UP001234581">
    <property type="component" value="Unassembled WGS sequence"/>
</dbReference>
<reference evidence="2 3" key="1">
    <citation type="submission" date="2023-03" db="EMBL/GenBank/DDBJ databases">
        <title>Genome sequence of Lichtheimia ornata CBS 291.66.</title>
        <authorList>
            <person name="Mohabir J.T."/>
            <person name="Shea T.P."/>
            <person name="Kurbessoian T."/>
            <person name="Berby B."/>
            <person name="Fontaine J."/>
            <person name="Livny J."/>
            <person name="Gnirke A."/>
            <person name="Stajich J.E."/>
            <person name="Cuomo C.A."/>
        </authorList>
    </citation>
    <scope>NUCLEOTIDE SEQUENCE [LARGE SCALE GENOMIC DNA]</scope>
    <source>
        <strain evidence="2">CBS 291.66</strain>
    </source>
</reference>
<evidence type="ECO:0000313" key="3">
    <source>
        <dbReference type="Proteomes" id="UP001234581"/>
    </source>
</evidence>
<sequence>MQQHTRPTVCNPLRATKSSDGEHGVDRRELNVPHEHLAGGLFHTTHSNNSNKARIDKHSEQRHTICEQQHMMITTSVPFVRCLEIHVVRYPMKILKTLPAYGY</sequence>
<name>A0AAD7Y131_9FUNG</name>
<dbReference type="GeneID" id="83213724"/>
<proteinExistence type="predicted"/>
<protein>
    <submittedName>
        <fullName evidence="2">Uncharacterized protein</fullName>
    </submittedName>
</protein>
<evidence type="ECO:0000256" key="1">
    <source>
        <dbReference type="SAM" id="MobiDB-lite"/>
    </source>
</evidence>
<dbReference type="AlphaFoldDB" id="A0AAD7Y131"/>
<accession>A0AAD7Y131</accession>
<feature type="compositionally biased region" description="Basic and acidic residues" evidence="1">
    <location>
        <begin position="17"/>
        <end position="26"/>
    </location>
</feature>
<organism evidence="2 3">
    <name type="scientific">Lichtheimia ornata</name>
    <dbReference type="NCBI Taxonomy" id="688661"/>
    <lineage>
        <taxon>Eukaryota</taxon>
        <taxon>Fungi</taxon>
        <taxon>Fungi incertae sedis</taxon>
        <taxon>Mucoromycota</taxon>
        <taxon>Mucoromycotina</taxon>
        <taxon>Mucoromycetes</taxon>
        <taxon>Mucorales</taxon>
        <taxon>Lichtheimiaceae</taxon>
        <taxon>Lichtheimia</taxon>
    </lineage>
</organism>
<evidence type="ECO:0000313" key="2">
    <source>
        <dbReference type="EMBL" id="KAJ8658042.1"/>
    </source>
</evidence>
<gene>
    <name evidence="2" type="ORF">O0I10_006313</name>
</gene>
<dbReference type="EMBL" id="JARTCD010000027">
    <property type="protein sequence ID" value="KAJ8658042.1"/>
    <property type="molecule type" value="Genomic_DNA"/>
</dbReference>